<accession>A0AAE1QX19</accession>
<organism evidence="3 4">
    <name type="scientific">Anisodus tanguticus</name>
    <dbReference type="NCBI Taxonomy" id="243964"/>
    <lineage>
        <taxon>Eukaryota</taxon>
        <taxon>Viridiplantae</taxon>
        <taxon>Streptophyta</taxon>
        <taxon>Embryophyta</taxon>
        <taxon>Tracheophyta</taxon>
        <taxon>Spermatophyta</taxon>
        <taxon>Magnoliopsida</taxon>
        <taxon>eudicotyledons</taxon>
        <taxon>Gunneridae</taxon>
        <taxon>Pentapetalae</taxon>
        <taxon>asterids</taxon>
        <taxon>lamiids</taxon>
        <taxon>Solanales</taxon>
        <taxon>Solanaceae</taxon>
        <taxon>Solanoideae</taxon>
        <taxon>Hyoscyameae</taxon>
        <taxon>Anisodus</taxon>
    </lineage>
</organism>
<comment type="caution">
    <text evidence="3">The sequence shown here is derived from an EMBL/GenBank/DDBJ whole genome shotgun (WGS) entry which is preliminary data.</text>
</comment>
<sequence>MSRVLHGSWLSETLVENVSICIQHIVKEIFKELCPKLLTSGTLVGAESQIQAIEILDTIVFESSLLEVHQSVGALKKLTILDVEGCEKVKRLPTKFQSGSLEILNYSGCRSLRKVYEIQQNVNRLSEFKQPYSGVLKSLFEHGIVPSYIDLNDCSNIETLPSSICRLKNLKFLYLIRCSKLKNLPENIGDLENLEGLDASETAIWRTPNSIIHLRKLKFLCFRKVPTIFHVRDLCSWGCFAQHDLNFQLPSVLSVFCTLEGLDLIACNLFDGSVPEDLGCFASLLELSLSRNTFTYLPKSIAQLNHLQHLDLTYCEKLKELPELPPRIVRPFVDDRFALQSIRTLPTMYKKLNLVSFANRKMQKMWCASLRESSGLQMENCPRENTIDMLQEILPIFLSMVQLKTKVYFKGKGKDPLLVNYPNDYCRLEASLDGQRSTNWGIRLVYAYDIEAMRLKWTRQFKRDKSGYLEEEVDLWVERLEGLLIQRKFNFSVEVMVARAWARALIN</sequence>
<evidence type="ECO:0000313" key="4">
    <source>
        <dbReference type="Proteomes" id="UP001291623"/>
    </source>
</evidence>
<dbReference type="Proteomes" id="UP001291623">
    <property type="component" value="Unassembled WGS sequence"/>
</dbReference>
<gene>
    <name evidence="3" type="ORF">RND71_039644</name>
</gene>
<evidence type="ECO:0000259" key="2">
    <source>
        <dbReference type="Pfam" id="PF23286"/>
    </source>
</evidence>
<evidence type="ECO:0000256" key="1">
    <source>
        <dbReference type="ARBA" id="ARBA00022821"/>
    </source>
</evidence>
<dbReference type="PANTHER" id="PTHR47186">
    <property type="entry name" value="LEUCINE-RICH REPEAT-CONTAINING PROTEIN 57"/>
    <property type="match status" value="1"/>
</dbReference>
<keyword evidence="1" id="KW-0611">Plant defense</keyword>
<dbReference type="Gene3D" id="3.80.10.10">
    <property type="entry name" value="Ribonuclease Inhibitor"/>
    <property type="match status" value="2"/>
</dbReference>
<dbReference type="Pfam" id="PF23286">
    <property type="entry name" value="LRR_13"/>
    <property type="match status" value="1"/>
</dbReference>
<dbReference type="InterPro" id="IPR058546">
    <property type="entry name" value="RPS4B/Roq1-like_LRR"/>
</dbReference>
<dbReference type="PANTHER" id="PTHR47186:SF13">
    <property type="entry name" value="DISEASE RESISTANCE PROTEIN RGA3"/>
    <property type="match status" value="1"/>
</dbReference>
<dbReference type="SUPFAM" id="SSF52058">
    <property type="entry name" value="L domain-like"/>
    <property type="match status" value="1"/>
</dbReference>
<protein>
    <recommendedName>
        <fullName evidence="2">Disease resistance protein RPS4B/Roq1-like leucine-rich repeats domain-containing protein</fullName>
    </recommendedName>
</protein>
<keyword evidence="4" id="KW-1185">Reference proteome</keyword>
<feature type="domain" description="Disease resistance protein RPS4B/Roq1-like leucine-rich repeats" evidence="2">
    <location>
        <begin position="149"/>
        <end position="352"/>
    </location>
</feature>
<dbReference type="AlphaFoldDB" id="A0AAE1QX19"/>
<dbReference type="InterPro" id="IPR032675">
    <property type="entry name" value="LRR_dom_sf"/>
</dbReference>
<dbReference type="EMBL" id="JAVYJV010000022">
    <property type="protein sequence ID" value="KAK4341143.1"/>
    <property type="molecule type" value="Genomic_DNA"/>
</dbReference>
<proteinExistence type="predicted"/>
<reference evidence="3" key="1">
    <citation type="submission" date="2023-12" db="EMBL/GenBank/DDBJ databases">
        <title>Genome assembly of Anisodus tanguticus.</title>
        <authorList>
            <person name="Wang Y.-J."/>
        </authorList>
    </citation>
    <scope>NUCLEOTIDE SEQUENCE</scope>
    <source>
        <strain evidence="3">KB-2021</strain>
        <tissue evidence="3">Leaf</tissue>
    </source>
</reference>
<name>A0AAE1QX19_9SOLA</name>
<evidence type="ECO:0000313" key="3">
    <source>
        <dbReference type="EMBL" id="KAK4341143.1"/>
    </source>
</evidence>